<comment type="caution">
    <text evidence="1">The sequence shown here is derived from an EMBL/GenBank/DDBJ whole genome shotgun (WGS) entry which is preliminary data.</text>
</comment>
<keyword evidence="2" id="KW-1185">Reference proteome</keyword>
<dbReference type="EMBL" id="AVOT02023685">
    <property type="protein sequence ID" value="MBW0513888.1"/>
    <property type="molecule type" value="Genomic_DNA"/>
</dbReference>
<name>A0A9Q3E4N5_9BASI</name>
<gene>
    <name evidence="1" type="ORF">O181_053603</name>
</gene>
<proteinExistence type="predicted"/>
<organism evidence="1 2">
    <name type="scientific">Austropuccinia psidii MF-1</name>
    <dbReference type="NCBI Taxonomy" id="1389203"/>
    <lineage>
        <taxon>Eukaryota</taxon>
        <taxon>Fungi</taxon>
        <taxon>Dikarya</taxon>
        <taxon>Basidiomycota</taxon>
        <taxon>Pucciniomycotina</taxon>
        <taxon>Pucciniomycetes</taxon>
        <taxon>Pucciniales</taxon>
        <taxon>Sphaerophragmiaceae</taxon>
        <taxon>Austropuccinia</taxon>
    </lineage>
</organism>
<accession>A0A9Q3E4N5</accession>
<dbReference type="Proteomes" id="UP000765509">
    <property type="component" value="Unassembled WGS sequence"/>
</dbReference>
<evidence type="ECO:0000313" key="2">
    <source>
        <dbReference type="Proteomes" id="UP000765509"/>
    </source>
</evidence>
<sequence>MEYSRAFNSSQTLAISFFTLLEIPEVEITAIPVVRSEQSPGRSRRNIPVSLQELLYVGKAAGVRTSAKPVDRDNEIISSSEEVLVLRKDKGASSRMDYNVLQRKRKKYKGLVEKSKHFIRVSEEGVGSKPEQHPC</sequence>
<evidence type="ECO:0000313" key="1">
    <source>
        <dbReference type="EMBL" id="MBW0513888.1"/>
    </source>
</evidence>
<protein>
    <submittedName>
        <fullName evidence="1">Uncharacterized protein</fullName>
    </submittedName>
</protein>
<dbReference type="AlphaFoldDB" id="A0A9Q3E4N5"/>
<reference evidence="1" key="1">
    <citation type="submission" date="2021-03" db="EMBL/GenBank/DDBJ databases">
        <title>Draft genome sequence of rust myrtle Austropuccinia psidii MF-1, a brazilian biotype.</title>
        <authorList>
            <person name="Quecine M.C."/>
            <person name="Pachon D.M.R."/>
            <person name="Bonatelli M.L."/>
            <person name="Correr F.H."/>
            <person name="Franceschini L.M."/>
            <person name="Leite T.F."/>
            <person name="Margarido G.R.A."/>
            <person name="Almeida C.A."/>
            <person name="Ferrarezi J.A."/>
            <person name="Labate C.A."/>
        </authorList>
    </citation>
    <scope>NUCLEOTIDE SEQUENCE</scope>
    <source>
        <strain evidence="1">MF-1</strain>
    </source>
</reference>